<sequence length="663" mass="76478">MGVEDIHEFLPGTVSLQIVNPNVELRKKGLLSIDLAVRDFIKEGISDNNDGFVPESPDSARIINIESTIRRFMDHIKSKFLDNPDPNYRIGGLMAIACTALALDDHLSKYADSFIQLALASFYDQDIKVRYYSCESLYNIMKKCKRNAMMRIGEVFDGICKLSSDPDEDVKYASQILNRLLCDIILECDEIPVDLMTDILSNRIFVLNPFIRQLIISWIVTLNSIPRINMIDYLPKIFLGLFNMLTDINKDVRNSAESCLNDFLFSLGKRYSSKTSMISEELFKVVLLNCKRPEFLIKLPNITWMREIARLQPQIIHFVRITHKLYSIVQKGFPLFLDHIMVCISDSRSEISKIAQDANKILYSTVTDLQTFSYVNELTKTLSARLDDSTNELVMLSILDWFCLLLKTCPSKMISISAVLSKSVILCFKHSHSEVIMEHTLRTLLLVIFLGDEQFELLAQQLLEFFKSEKSLLEDRGRIVLLNLCKQVGFERFYKIITDCMKKEDNKEFLHKMVHSLNWTLLTSNEAEEFRNSLLTGERKTLTRQLQDIWKQDLPSALSFALWTENYDLALQIVDKIPLHPLSVDFLVNLDKVVQLLDTRIFIRLRLHLLKPHKYPTLLKSLLGISMILPQNETNRSLIRRLKISQLTLIGENIHGKHVSDIE</sequence>
<dbReference type="PANTHER" id="PTHR16023">
    <property type="entry name" value="TAX1 BINDING PROTEIN-RELATED"/>
    <property type="match status" value="1"/>
</dbReference>
<organism evidence="6 7">
    <name type="scientific">Theileria equi strain WA</name>
    <dbReference type="NCBI Taxonomy" id="1537102"/>
    <lineage>
        <taxon>Eukaryota</taxon>
        <taxon>Sar</taxon>
        <taxon>Alveolata</taxon>
        <taxon>Apicomplexa</taxon>
        <taxon>Aconoidasida</taxon>
        <taxon>Piroplasmida</taxon>
        <taxon>Theileriidae</taxon>
        <taxon>Theileria</taxon>
    </lineage>
</organism>
<dbReference type="GO" id="GO:0070772">
    <property type="term" value="C:PAS complex"/>
    <property type="evidence" value="ECO:0007669"/>
    <property type="project" value="InterPro"/>
</dbReference>
<dbReference type="GO" id="GO:0010008">
    <property type="term" value="C:endosome membrane"/>
    <property type="evidence" value="ECO:0007669"/>
    <property type="project" value="TreeGrafter"/>
</dbReference>
<dbReference type="eggNOG" id="KOG0212">
    <property type="taxonomic scope" value="Eukaryota"/>
</dbReference>
<comment type="similarity">
    <text evidence="2">Belongs to the VAC14 family.</text>
</comment>
<dbReference type="GeneID" id="15803916"/>
<dbReference type="Pfam" id="PF11916">
    <property type="entry name" value="Vac14_Fig4_bd"/>
    <property type="match status" value="1"/>
</dbReference>
<comment type="subcellular location">
    <subcellularLocation>
        <location evidence="1">Endomembrane system</location>
    </subcellularLocation>
</comment>
<evidence type="ECO:0000256" key="2">
    <source>
        <dbReference type="ARBA" id="ARBA00010225"/>
    </source>
</evidence>
<protein>
    <recommendedName>
        <fullName evidence="5">Vacuolar protein 14 C-terminal Fig4-binding domain-containing protein</fullName>
    </recommendedName>
</protein>
<dbReference type="STRING" id="1537102.L0AVT5"/>
<dbReference type="InterPro" id="IPR026825">
    <property type="entry name" value="Vac14"/>
</dbReference>
<dbReference type="SUPFAM" id="SSF48371">
    <property type="entry name" value="ARM repeat"/>
    <property type="match status" value="1"/>
</dbReference>
<keyword evidence="7" id="KW-1185">Reference proteome</keyword>
<dbReference type="Gene3D" id="1.25.10.10">
    <property type="entry name" value="Leucine-rich Repeat Variant"/>
    <property type="match status" value="2"/>
</dbReference>
<dbReference type="InterPro" id="IPR016024">
    <property type="entry name" value="ARM-type_fold"/>
</dbReference>
<evidence type="ECO:0000313" key="6">
    <source>
        <dbReference type="EMBL" id="AFZ79660.1"/>
    </source>
</evidence>
<dbReference type="AlphaFoldDB" id="L0AVT5"/>
<dbReference type="OrthoDB" id="5574975at2759"/>
<dbReference type="Pfam" id="PF12755">
    <property type="entry name" value="Vac14_Fab1_bd"/>
    <property type="match status" value="1"/>
</dbReference>
<evidence type="ECO:0000259" key="5">
    <source>
        <dbReference type="Pfam" id="PF11916"/>
    </source>
</evidence>
<dbReference type="KEGG" id="beq:BEWA_025090"/>
<reference evidence="6 7" key="1">
    <citation type="journal article" date="2012" name="BMC Genomics">
        <title>Comparative genomic analysis and phylogenetic position of Theileria equi.</title>
        <authorList>
            <person name="Kappmeyer L.S."/>
            <person name="Thiagarajan M."/>
            <person name="Herndon D.R."/>
            <person name="Ramsay J.D."/>
            <person name="Caler E."/>
            <person name="Djikeng A."/>
            <person name="Gillespie J.J."/>
            <person name="Lau A.O."/>
            <person name="Roalson E.H."/>
            <person name="Silva J.C."/>
            <person name="Silva M.G."/>
            <person name="Suarez C.E."/>
            <person name="Ueti M.W."/>
            <person name="Nene V.M."/>
            <person name="Mealey R.H."/>
            <person name="Knowles D.P."/>
            <person name="Brayton K.A."/>
        </authorList>
    </citation>
    <scope>NUCLEOTIDE SEQUENCE [LARGE SCALE GENOMIC DNA]</scope>
    <source>
        <strain evidence="6 7">WA</strain>
    </source>
</reference>
<dbReference type="EMBL" id="CP001669">
    <property type="protein sequence ID" value="AFZ79660.1"/>
    <property type="molecule type" value="Genomic_DNA"/>
</dbReference>
<dbReference type="PANTHER" id="PTHR16023:SF0">
    <property type="entry name" value="PROTEIN VAC14 HOMOLOG"/>
    <property type="match status" value="1"/>
</dbReference>
<keyword evidence="3" id="KW-0677">Repeat</keyword>
<evidence type="ECO:0000256" key="4">
    <source>
        <dbReference type="ARBA" id="ARBA00023136"/>
    </source>
</evidence>
<accession>L0AVT5</accession>
<dbReference type="RefSeq" id="XP_004829326.1">
    <property type="nucleotide sequence ID" value="XM_004829269.1"/>
</dbReference>
<dbReference type="Proteomes" id="UP000031512">
    <property type="component" value="Chromosome 1"/>
</dbReference>
<gene>
    <name evidence="6" type="ORF">BEWA_025090</name>
</gene>
<dbReference type="VEuPathDB" id="PiroplasmaDB:BEWA_025090"/>
<proteinExistence type="inferred from homology"/>
<dbReference type="GO" id="GO:0006661">
    <property type="term" value="P:phosphatidylinositol biosynthetic process"/>
    <property type="evidence" value="ECO:0007669"/>
    <property type="project" value="InterPro"/>
</dbReference>
<evidence type="ECO:0000313" key="7">
    <source>
        <dbReference type="Proteomes" id="UP000031512"/>
    </source>
</evidence>
<evidence type="ECO:0000256" key="1">
    <source>
        <dbReference type="ARBA" id="ARBA00004308"/>
    </source>
</evidence>
<dbReference type="InterPro" id="IPR011989">
    <property type="entry name" value="ARM-like"/>
</dbReference>
<feature type="domain" description="Vacuolar protein 14 C-terminal Fig4-binding" evidence="5">
    <location>
        <begin position="471"/>
        <end position="644"/>
    </location>
</feature>
<name>L0AVT5_THEEQ</name>
<dbReference type="InterPro" id="IPR021841">
    <property type="entry name" value="VAC14_Fig4p-bd"/>
</dbReference>
<evidence type="ECO:0000256" key="3">
    <source>
        <dbReference type="ARBA" id="ARBA00022737"/>
    </source>
</evidence>
<keyword evidence="4" id="KW-0472">Membrane</keyword>